<evidence type="ECO:0000256" key="3">
    <source>
        <dbReference type="ARBA" id="ARBA00022729"/>
    </source>
</evidence>
<dbReference type="KEGG" id="nak:EH165_08710"/>
<evidence type="ECO:0000256" key="5">
    <source>
        <dbReference type="SAM" id="SignalP"/>
    </source>
</evidence>
<feature type="signal peptide" evidence="5">
    <location>
        <begin position="1"/>
        <end position="23"/>
    </location>
</feature>
<dbReference type="SUPFAM" id="SSF53850">
    <property type="entry name" value="Periplasmic binding protein-like II"/>
    <property type="match status" value="1"/>
</dbReference>
<dbReference type="OrthoDB" id="5168028at2"/>
<dbReference type="GO" id="GO:0042597">
    <property type="term" value="C:periplasmic space"/>
    <property type="evidence" value="ECO:0007669"/>
    <property type="project" value="UniProtKB-ARBA"/>
</dbReference>
<dbReference type="CDD" id="cd00995">
    <property type="entry name" value="PBP2_NikA_DppA_OppA_like"/>
    <property type="match status" value="1"/>
</dbReference>
<dbReference type="GO" id="GO:0043190">
    <property type="term" value="C:ATP-binding cassette (ABC) transporter complex"/>
    <property type="evidence" value="ECO:0007669"/>
    <property type="project" value="InterPro"/>
</dbReference>
<feature type="region of interest" description="Disordered" evidence="4">
    <location>
        <begin position="27"/>
        <end position="59"/>
    </location>
</feature>
<keyword evidence="3 5" id="KW-0732">Signal</keyword>
<reference evidence="7 8" key="1">
    <citation type="submission" date="2018-11" db="EMBL/GenBank/DDBJ databases">
        <authorList>
            <person name="Da X."/>
        </authorList>
    </citation>
    <scope>NUCLEOTIDE SEQUENCE [LARGE SCALE GENOMIC DNA]</scope>
    <source>
        <strain evidence="7 8">S14-144</strain>
    </source>
</reference>
<dbReference type="InterPro" id="IPR039424">
    <property type="entry name" value="SBP_5"/>
</dbReference>
<dbReference type="InterPro" id="IPR000914">
    <property type="entry name" value="SBP_5_dom"/>
</dbReference>
<dbReference type="Gene3D" id="3.40.190.10">
    <property type="entry name" value="Periplasmic binding protein-like II"/>
    <property type="match status" value="1"/>
</dbReference>
<dbReference type="PIRSF" id="PIRSF002741">
    <property type="entry name" value="MppA"/>
    <property type="match status" value="1"/>
</dbReference>
<dbReference type="GO" id="GO:1904680">
    <property type="term" value="F:peptide transmembrane transporter activity"/>
    <property type="evidence" value="ECO:0007669"/>
    <property type="project" value="TreeGrafter"/>
</dbReference>
<organism evidence="7 8">
    <name type="scientific">Nakamurella antarctica</name>
    <dbReference type="NCBI Taxonomy" id="1902245"/>
    <lineage>
        <taxon>Bacteria</taxon>
        <taxon>Bacillati</taxon>
        <taxon>Actinomycetota</taxon>
        <taxon>Actinomycetes</taxon>
        <taxon>Nakamurellales</taxon>
        <taxon>Nakamurellaceae</taxon>
        <taxon>Nakamurella</taxon>
    </lineage>
</organism>
<evidence type="ECO:0000259" key="6">
    <source>
        <dbReference type="Pfam" id="PF00496"/>
    </source>
</evidence>
<feature type="domain" description="Solute-binding protein family 5" evidence="6">
    <location>
        <begin position="109"/>
        <end position="455"/>
    </location>
</feature>
<name>A0A3G8ZW13_9ACTN</name>
<protein>
    <submittedName>
        <fullName evidence="7">ABC transporter substrate-binding protein</fullName>
    </submittedName>
</protein>
<reference evidence="7 8" key="2">
    <citation type="submission" date="2018-12" db="EMBL/GenBank/DDBJ databases">
        <title>Nakamurella antarcticus sp. nov., isolated from Antarctica South Shetland Islands soil.</title>
        <authorList>
            <person name="Peng F."/>
        </authorList>
    </citation>
    <scope>NUCLEOTIDE SEQUENCE [LARGE SCALE GENOMIC DNA]</scope>
    <source>
        <strain evidence="7 8">S14-144</strain>
    </source>
</reference>
<evidence type="ECO:0000313" key="7">
    <source>
        <dbReference type="EMBL" id="AZI58206.1"/>
    </source>
</evidence>
<sequence length="534" mass="56110">MNPMRSRLRVIGALSITTALALAGCSSSDSNSSPASNSSAPAPGSSSSDASSAPAGDAAAPISGGTLSVGRGNLFEGFNLDQETVNASFQLSEAVLEPLIRVNAEGTDLAPGIASKWTFNADNTVLTIDLTPKVTFSNGDPVTPEDVAFSIKTWQAGPSYGPIYGGIEKTVIVDADTIELDLSGPDSTLPNYLAWSNAGIVPKDFGGRTAEEFWQAPIGAGPFLVESWASSGDVVLTKNPKYYKAGQPYLDKVVSSYSADSNSLSLQLKAAQIDVADELSPVIALGLDQSLILPVAEHNTAVLLMNTKDPALSDPIVRQAIGYALDYPSILKSVYSGYGSAPTGALPSNLLHWAPPSSPYFSRDVEKAKALLATAANPPTTLEFLFTANGDAVLLGQILADNLKDIGITVTLTPVDSGQRSANLDDGKYQLASFAYNAISPDVTDPISYVTSTDGMRTGFSSDVVDAQFKAYQLAKTPAEQEKAIGIVQDVYFKEAPFIALAHLRSLGAAQPTVKGLQLTLWGTYALENVWKTN</sequence>
<dbReference type="InterPro" id="IPR030678">
    <property type="entry name" value="Peptide/Ni-bd"/>
</dbReference>
<dbReference type="PANTHER" id="PTHR30290:SF9">
    <property type="entry name" value="OLIGOPEPTIDE-BINDING PROTEIN APPA"/>
    <property type="match status" value="1"/>
</dbReference>
<proteinExistence type="inferred from homology"/>
<accession>A0A3G8ZW13</accession>
<feature type="chain" id="PRO_5038751876" evidence="5">
    <location>
        <begin position="24"/>
        <end position="534"/>
    </location>
</feature>
<evidence type="ECO:0000313" key="8">
    <source>
        <dbReference type="Proteomes" id="UP000268084"/>
    </source>
</evidence>
<dbReference type="Proteomes" id="UP000268084">
    <property type="component" value="Chromosome"/>
</dbReference>
<evidence type="ECO:0000256" key="2">
    <source>
        <dbReference type="ARBA" id="ARBA00022448"/>
    </source>
</evidence>
<dbReference type="GO" id="GO:0015833">
    <property type="term" value="P:peptide transport"/>
    <property type="evidence" value="ECO:0007669"/>
    <property type="project" value="TreeGrafter"/>
</dbReference>
<dbReference type="Gene3D" id="3.10.105.10">
    <property type="entry name" value="Dipeptide-binding Protein, Domain 3"/>
    <property type="match status" value="1"/>
</dbReference>
<evidence type="ECO:0000256" key="4">
    <source>
        <dbReference type="SAM" id="MobiDB-lite"/>
    </source>
</evidence>
<dbReference type="AlphaFoldDB" id="A0A3G8ZW13"/>
<dbReference type="Pfam" id="PF00496">
    <property type="entry name" value="SBP_bac_5"/>
    <property type="match status" value="1"/>
</dbReference>
<gene>
    <name evidence="7" type="ORF">EH165_08710</name>
</gene>
<evidence type="ECO:0000256" key="1">
    <source>
        <dbReference type="ARBA" id="ARBA00005695"/>
    </source>
</evidence>
<keyword evidence="8" id="KW-1185">Reference proteome</keyword>
<keyword evidence="2" id="KW-0813">Transport</keyword>
<dbReference type="PROSITE" id="PS51257">
    <property type="entry name" value="PROKAR_LIPOPROTEIN"/>
    <property type="match status" value="1"/>
</dbReference>
<dbReference type="PANTHER" id="PTHR30290">
    <property type="entry name" value="PERIPLASMIC BINDING COMPONENT OF ABC TRANSPORTER"/>
    <property type="match status" value="1"/>
</dbReference>
<dbReference type="RefSeq" id="WP_124799115.1">
    <property type="nucleotide sequence ID" value="NZ_CP034170.1"/>
</dbReference>
<comment type="similarity">
    <text evidence="1">Belongs to the bacterial solute-binding protein 5 family.</text>
</comment>
<dbReference type="EMBL" id="CP034170">
    <property type="protein sequence ID" value="AZI58206.1"/>
    <property type="molecule type" value="Genomic_DNA"/>
</dbReference>